<keyword evidence="1" id="KW-0678">Repressor</keyword>
<evidence type="ECO:0000313" key="7">
    <source>
        <dbReference type="EMBL" id="MCM6776594.1"/>
    </source>
</evidence>
<keyword evidence="4" id="KW-0804">Transcription</keyword>
<dbReference type="PROSITE" id="PS50937">
    <property type="entry name" value="HTH_MERR_2"/>
    <property type="match status" value="1"/>
</dbReference>
<dbReference type="AlphaFoldDB" id="A0A9X2E955"/>
<organism evidence="7 8">
    <name type="scientific">Nocardia pulmonis</name>
    <dbReference type="NCBI Taxonomy" id="2951408"/>
    <lineage>
        <taxon>Bacteria</taxon>
        <taxon>Bacillati</taxon>
        <taxon>Actinomycetota</taxon>
        <taxon>Actinomycetes</taxon>
        <taxon>Mycobacteriales</taxon>
        <taxon>Nocardiaceae</taxon>
        <taxon>Nocardia</taxon>
    </lineage>
</organism>
<dbReference type="Pfam" id="PF13411">
    <property type="entry name" value="MerR_1"/>
    <property type="match status" value="1"/>
</dbReference>
<proteinExistence type="predicted"/>
<sequence>MLKSTSRHALPIGPRRRCTDLTPATLRWWERQGVIPPPRRRGGRRCYDEADLRRIGLAYLCCVTGRMSLSSAAIVTTGTARIDQWQRSVTEQIDRLDEQIAQRQAARAYLLHLLCCTDDDMAQCPHLDAELIAHTPLGRDEIAPRGDEIDGRNCASCGNPLTTSARGRPRSYCSQTCRQRAYRHRRSASVAPSDREQPRRTDREASPDAADRLEPSPSRW</sequence>
<evidence type="ECO:0000313" key="8">
    <source>
        <dbReference type="Proteomes" id="UP001139157"/>
    </source>
</evidence>
<dbReference type="GO" id="GO:0003700">
    <property type="term" value="F:DNA-binding transcription factor activity"/>
    <property type="evidence" value="ECO:0007669"/>
    <property type="project" value="InterPro"/>
</dbReference>
<protein>
    <submittedName>
        <fullName evidence="7">MerR family transcriptional regulator</fullName>
    </submittedName>
</protein>
<dbReference type="PANTHER" id="PTHR30204">
    <property type="entry name" value="REDOX-CYCLING DRUG-SENSING TRANSCRIPTIONAL ACTIVATOR SOXR"/>
    <property type="match status" value="1"/>
</dbReference>
<dbReference type="InterPro" id="IPR000551">
    <property type="entry name" value="MerR-type_HTH_dom"/>
</dbReference>
<keyword evidence="8" id="KW-1185">Reference proteome</keyword>
<dbReference type="PANTHER" id="PTHR30204:SF69">
    <property type="entry name" value="MERR-FAMILY TRANSCRIPTIONAL REGULATOR"/>
    <property type="match status" value="1"/>
</dbReference>
<dbReference type="InterPro" id="IPR047057">
    <property type="entry name" value="MerR_fam"/>
</dbReference>
<dbReference type="InterPro" id="IPR009061">
    <property type="entry name" value="DNA-bd_dom_put_sf"/>
</dbReference>
<dbReference type="GO" id="GO:0003677">
    <property type="term" value="F:DNA binding"/>
    <property type="evidence" value="ECO:0007669"/>
    <property type="project" value="UniProtKB-KW"/>
</dbReference>
<evidence type="ECO:0000256" key="2">
    <source>
        <dbReference type="ARBA" id="ARBA00023015"/>
    </source>
</evidence>
<feature type="domain" description="HTH merR-type" evidence="6">
    <location>
        <begin position="9"/>
        <end position="55"/>
    </location>
</feature>
<name>A0A9X2E955_9NOCA</name>
<evidence type="ECO:0000256" key="3">
    <source>
        <dbReference type="ARBA" id="ARBA00023125"/>
    </source>
</evidence>
<dbReference type="RefSeq" id="WP_251914876.1">
    <property type="nucleotide sequence ID" value="NZ_JAMRXG010000010.1"/>
</dbReference>
<dbReference type="SMART" id="SM00422">
    <property type="entry name" value="HTH_MERR"/>
    <property type="match status" value="1"/>
</dbReference>
<accession>A0A9X2E955</accession>
<keyword evidence="3" id="KW-0238">DNA-binding</keyword>
<dbReference type="SUPFAM" id="SSF46955">
    <property type="entry name" value="Putative DNA-binding domain"/>
    <property type="match status" value="1"/>
</dbReference>
<dbReference type="EMBL" id="JAMRXG010000010">
    <property type="protein sequence ID" value="MCM6776594.1"/>
    <property type="molecule type" value="Genomic_DNA"/>
</dbReference>
<comment type="caution">
    <text evidence="7">The sequence shown here is derived from an EMBL/GenBank/DDBJ whole genome shotgun (WGS) entry which is preliminary data.</text>
</comment>
<gene>
    <name evidence="7" type="ORF">NDR86_24205</name>
</gene>
<feature type="region of interest" description="Disordered" evidence="5">
    <location>
        <begin position="182"/>
        <end position="220"/>
    </location>
</feature>
<keyword evidence="2" id="KW-0805">Transcription regulation</keyword>
<evidence type="ECO:0000256" key="5">
    <source>
        <dbReference type="SAM" id="MobiDB-lite"/>
    </source>
</evidence>
<dbReference type="Gene3D" id="1.10.1660.10">
    <property type="match status" value="1"/>
</dbReference>
<dbReference type="Proteomes" id="UP001139157">
    <property type="component" value="Unassembled WGS sequence"/>
</dbReference>
<evidence type="ECO:0000256" key="4">
    <source>
        <dbReference type="ARBA" id="ARBA00023163"/>
    </source>
</evidence>
<evidence type="ECO:0000256" key="1">
    <source>
        <dbReference type="ARBA" id="ARBA00022491"/>
    </source>
</evidence>
<feature type="compositionally biased region" description="Basic and acidic residues" evidence="5">
    <location>
        <begin position="193"/>
        <end position="214"/>
    </location>
</feature>
<evidence type="ECO:0000259" key="6">
    <source>
        <dbReference type="PROSITE" id="PS50937"/>
    </source>
</evidence>
<reference evidence="7" key="1">
    <citation type="submission" date="2022-06" db="EMBL/GenBank/DDBJ databases">
        <title>Novel species in genus nocardia.</title>
        <authorList>
            <person name="Li F."/>
        </authorList>
    </citation>
    <scope>NUCLEOTIDE SEQUENCE</scope>
    <source>
        <strain evidence="7">CDC141</strain>
    </source>
</reference>